<dbReference type="InterPro" id="IPR050336">
    <property type="entry name" value="Chromosome_partition/occlusion"/>
</dbReference>
<dbReference type="SUPFAM" id="SSF109709">
    <property type="entry name" value="KorB DNA-binding domain-like"/>
    <property type="match status" value="1"/>
</dbReference>
<feature type="region of interest" description="Disordered" evidence="1">
    <location>
        <begin position="1"/>
        <end position="26"/>
    </location>
</feature>
<dbReference type="Pfam" id="PF17762">
    <property type="entry name" value="HTH_ParB"/>
    <property type="match status" value="1"/>
</dbReference>
<evidence type="ECO:0000313" key="3">
    <source>
        <dbReference type="EMBL" id="TYL80160.1"/>
    </source>
</evidence>
<dbReference type="InterPro" id="IPR041468">
    <property type="entry name" value="HTH_ParB/Spo0J"/>
</dbReference>
<evidence type="ECO:0000313" key="4">
    <source>
        <dbReference type="Proteomes" id="UP000324853"/>
    </source>
</evidence>
<dbReference type="RefSeq" id="WP_148753543.1">
    <property type="nucleotide sequence ID" value="NZ_VSSR01000042.1"/>
</dbReference>
<dbReference type="GO" id="GO:0005694">
    <property type="term" value="C:chromosome"/>
    <property type="evidence" value="ECO:0007669"/>
    <property type="project" value="TreeGrafter"/>
</dbReference>
<dbReference type="GO" id="GO:0007059">
    <property type="term" value="P:chromosome segregation"/>
    <property type="evidence" value="ECO:0007669"/>
    <property type="project" value="TreeGrafter"/>
</dbReference>
<dbReference type="PANTHER" id="PTHR33375:SF7">
    <property type="entry name" value="CHROMOSOME 2-PARTITIONING PROTEIN PARB-RELATED"/>
    <property type="match status" value="1"/>
</dbReference>
<comment type="caution">
    <text evidence="3">The sequence shown here is derived from an EMBL/GenBank/DDBJ whole genome shotgun (WGS) entry which is preliminary data.</text>
</comment>
<dbReference type="PANTHER" id="PTHR33375">
    <property type="entry name" value="CHROMOSOME-PARTITIONING PROTEIN PARB-RELATED"/>
    <property type="match status" value="1"/>
</dbReference>
<evidence type="ECO:0000259" key="2">
    <source>
        <dbReference type="Pfam" id="PF17762"/>
    </source>
</evidence>
<dbReference type="EMBL" id="VSSR01000042">
    <property type="protein sequence ID" value="TYL80160.1"/>
    <property type="molecule type" value="Genomic_DNA"/>
</dbReference>
<sequence>MQSTHLQVPLKNLRPGHEAPNHPGNARVTGREDGIAELAAHIHARGKIDDLLVYDDGVPHTYFVANGNRSLAALRMIYGEESSEPVDCKLTTAERAFEDSLAVSVTAKKFHPVDEFEAYARLKTEHGKTEEEIAKQYGMTTREVLQALALGGSLSPHVRDLWRQGRIETEVVHALPMVGQHDAQDRLLKKLSPEGRYDRLVVTSTVEDASKVFRSKIAAAASKLARR</sequence>
<feature type="domain" description="ParB/Spo0J HTH" evidence="2">
    <location>
        <begin position="110"/>
        <end position="192"/>
    </location>
</feature>
<proteinExistence type="predicted"/>
<protein>
    <recommendedName>
        <fullName evidence="2">ParB/Spo0J HTH domain-containing protein</fullName>
    </recommendedName>
</protein>
<dbReference type="AlphaFoldDB" id="A0A5S4WCX6"/>
<dbReference type="Gene3D" id="1.10.10.2830">
    <property type="match status" value="1"/>
</dbReference>
<reference evidence="3 4" key="1">
    <citation type="submission" date="2019-08" db="EMBL/GenBank/DDBJ databases">
        <title>Bradyrhizobium hipponensis sp. nov., a rhizobium isolated from a Lupinus angustifolius root nodule in Tunisia.</title>
        <authorList>
            <person name="Off K."/>
            <person name="Rejili M."/>
            <person name="Mars M."/>
            <person name="Brachmann A."/>
            <person name="Marin M."/>
        </authorList>
    </citation>
    <scope>NUCLEOTIDE SEQUENCE [LARGE SCALE GENOMIC DNA]</scope>
    <source>
        <strain evidence="3 4">CTAW11</strain>
    </source>
</reference>
<name>A0A5S4WCX6_9BRAD</name>
<evidence type="ECO:0000256" key="1">
    <source>
        <dbReference type="SAM" id="MobiDB-lite"/>
    </source>
</evidence>
<gene>
    <name evidence="3" type="ORF">FXB38_24645</name>
</gene>
<dbReference type="OrthoDB" id="9813122at2"/>
<keyword evidence="4" id="KW-1185">Reference proteome</keyword>
<organism evidence="3 4">
    <name type="scientific">Bradyrhizobium cytisi</name>
    <dbReference type="NCBI Taxonomy" id="515489"/>
    <lineage>
        <taxon>Bacteria</taxon>
        <taxon>Pseudomonadati</taxon>
        <taxon>Pseudomonadota</taxon>
        <taxon>Alphaproteobacteria</taxon>
        <taxon>Hyphomicrobiales</taxon>
        <taxon>Nitrobacteraceae</taxon>
        <taxon>Bradyrhizobium</taxon>
    </lineage>
</organism>
<dbReference type="Proteomes" id="UP000324853">
    <property type="component" value="Unassembled WGS sequence"/>
</dbReference>
<accession>A0A5S4WCX6</accession>